<dbReference type="Gene3D" id="3.30.559.30">
    <property type="entry name" value="Nonribosomal peptide synthetase, condensation domain"/>
    <property type="match status" value="1"/>
</dbReference>
<feature type="domain" description="Carrier" evidence="6">
    <location>
        <begin position="1591"/>
        <end position="1666"/>
    </location>
</feature>
<gene>
    <name evidence="7" type="ORF">GXN76_09105</name>
</gene>
<reference evidence="7 8" key="1">
    <citation type="submission" date="2020-01" db="EMBL/GenBank/DDBJ databases">
        <authorList>
            <person name="Gulvik C.A."/>
            <person name="Batra D.G."/>
        </authorList>
    </citation>
    <scope>NUCLEOTIDE SEQUENCE [LARGE SCALE GENOMIC DNA]</scope>
    <source>
        <strain evidence="7 8">W9323</strain>
    </source>
</reference>
<dbReference type="GO" id="GO:0008610">
    <property type="term" value="P:lipid biosynthetic process"/>
    <property type="evidence" value="ECO:0007669"/>
    <property type="project" value="UniProtKB-ARBA"/>
</dbReference>
<keyword evidence="5" id="KW-0045">Antibiotic biosynthesis</keyword>
<name>A0A7D3XKI9_9BACL</name>
<dbReference type="CDD" id="cd05930">
    <property type="entry name" value="A_NRPS"/>
    <property type="match status" value="2"/>
</dbReference>
<keyword evidence="4" id="KW-0597">Phosphoprotein</keyword>
<dbReference type="InterPro" id="IPR020806">
    <property type="entry name" value="PKS_PP-bd"/>
</dbReference>
<feature type="domain" description="Carrier" evidence="6">
    <location>
        <begin position="525"/>
        <end position="600"/>
    </location>
</feature>
<dbReference type="InterPro" id="IPR045851">
    <property type="entry name" value="AMP-bd_C_sf"/>
</dbReference>
<dbReference type="InterPro" id="IPR010071">
    <property type="entry name" value="AA_adenyl_dom"/>
</dbReference>
<dbReference type="KEGG" id="kpul:GXN76_09105"/>
<dbReference type="GO" id="GO:0017000">
    <property type="term" value="P:antibiotic biosynthetic process"/>
    <property type="evidence" value="ECO:0007669"/>
    <property type="project" value="UniProtKB-KW"/>
</dbReference>
<dbReference type="SUPFAM" id="SSF56801">
    <property type="entry name" value="Acetyl-CoA synthetase-like"/>
    <property type="match status" value="2"/>
</dbReference>
<sequence>MEWNRTEVDLPQICLHQLFEEQAQITPNLEAVIIGNDSITYKELNERANKVAHFLVRKGVKPNTPVGLFIDRSIDMVVVLVGILKAGGAYLPIDPEVPQERIDQILQEAKSPICIWDTDLQKKKDSQETTFIGLDKMKDAASFLPKHNVDVNVTPADLVSVYYTSGTTGMPKCVANIHRGYVNKMLAMQRAYKLEKGETLLQKASIAFDDSSVEIFWPLISGGRVALMEPGLHRDPRAIVKSLIHYKVTYMYVVSSMLSRILDEIQEGEYEQLIGLKGVFAGADPLTSDIVGRFFKKMPGELYNTWGSTEVSIDATIHTCTPEDLHDDGIISIGKPFDNVNVYILDDHMQPVPEGEIGDLYVAGAGVSRGYLNQDERNAAVFSQNPFREGRMYKTGDRGYYRPDGSIKFLGRTDNQVKIRGIRIELEEIENVLRKELKVKEAIVLLREDMPGLQRIVAYVVLRSGEELTTSQLKMKMKTYLPQYMMPHFIIFIDEMPLNQNNKIDKKALPIPSVMRPQVESEYVAPNNELERWLAGVFAEVLQIEKVGIKDDFFDLGGDSISATQVMTRIRVRLDQNASLELLFEQKTVARLADYFRDYQFTDEVKTIQQISRGQEVYPASFAQERLWLLQELNRDHSVYNEPIAFKVEGSLDSKAFIQALQKVVERHEALRTSFKMEKEQLVQIIMDKIRLSIPVHDLTSMPIEEREDYAHKEMYEDARKPFELHRAPLFRAMLFKLKDVEWILYMNMHHIVTDAWSFLVLLKELNILYDAFRNDKSCPLEPLPFQYLDFTSWQKDWLDSGEYNRQLDFWRAELEGMPTVLQLPTDYQRPSIVTYDGDKLYFSLDPSLVKGIKDLAKSNHASEYMVFLAAFNLLLHRYSGQKELLVGSPIANRNQKGLDDLIGFFVNTLVVKSIYQPGTSFTGYLNKIKERCFSIFSHQDLPFERLVNELQPERNLDYSPLVQAMFAFQNKMEESLDLSGLNVEPINLNNHTAKYDITLFLTGNLKNEYQGVLEFNSNLFKNSTIKRLIGNFVTLLEQIILDPHKEVSSYTIVSPAELDEIMKINDTNYPLEMYCLHELFERQAQLTPDHIAVVHGEESLTYGELEALSNQLAHYLISEKEVEPNQIISICIERSVELVVGLLGILKAGGAFLPLDTESPPERWHQIITNSGSQLCITQLSFSQSLPVDETDVVVLELNNKEIFATSPADKPVVHVTPDHLVSVYYTSGSTGMPKGVANLHKGWVNRMIWMQRYFELKPGETVLQKTTLTFDDAAVEFFWPLMVGGRIALMEPNLHRDPRAILDDAIKYKVVHLQFVPSMLKMVLEEMTPEDTEKLSSLRSCISSGEALSPKTVKSFFESIPGTLNNTWGATEVSIDSTIHTCTREDANDTGAVCVGRPIDNNYVYILDEYLQPVPMGVVGDLYLAGIGLAREYLNEPKKTEAAFVSNPFIPGERMYKTGDRGYFREDGSIKFIGRADNQVKINGIRVELGEIENVLQKHPQVKDAVVAIKKETEELSRLLAFIIPKDLKEITDDKEIRNYLRSKLPEYMVPSFLFYLKEFPLNNNGKVDRNQLLQQDMVLHYDQEEYIAPQSMAEIALADIWMDLLKLDRIGVLDRFFDLGGHSLLATQVLSRVRRRFGVEIPLQKIFLKQTIQGLAPELEEQLIKKLESMSDEEASMLLEQLNESSIS</sequence>
<dbReference type="FunFam" id="3.30.559.10:FF:000012">
    <property type="entry name" value="Non-ribosomal peptide synthetase"/>
    <property type="match status" value="1"/>
</dbReference>
<evidence type="ECO:0000256" key="3">
    <source>
        <dbReference type="ARBA" id="ARBA00022450"/>
    </source>
</evidence>
<dbReference type="FunFam" id="3.30.300.30:FF:000015">
    <property type="entry name" value="Nonribosomal peptide synthase SidD"/>
    <property type="match status" value="1"/>
</dbReference>
<dbReference type="SUPFAM" id="SSF52777">
    <property type="entry name" value="CoA-dependent acyltransferases"/>
    <property type="match status" value="2"/>
</dbReference>
<dbReference type="EMBL" id="CP048104">
    <property type="protein sequence ID" value="QKG85984.1"/>
    <property type="molecule type" value="Genomic_DNA"/>
</dbReference>
<dbReference type="Gene3D" id="3.30.559.10">
    <property type="entry name" value="Chloramphenicol acetyltransferase-like domain"/>
    <property type="match status" value="1"/>
</dbReference>
<dbReference type="GO" id="GO:0072330">
    <property type="term" value="P:monocarboxylic acid biosynthetic process"/>
    <property type="evidence" value="ECO:0007669"/>
    <property type="project" value="UniProtKB-ARBA"/>
</dbReference>
<dbReference type="Proteomes" id="UP000503088">
    <property type="component" value="Chromosome"/>
</dbReference>
<accession>A0A7D3XKI9</accession>
<dbReference type="FunFam" id="1.10.1200.10:FF:000016">
    <property type="entry name" value="Non-ribosomal peptide synthase"/>
    <property type="match status" value="2"/>
</dbReference>
<dbReference type="InterPro" id="IPR001242">
    <property type="entry name" value="Condensation_dom"/>
</dbReference>
<comment type="similarity">
    <text evidence="2">Belongs to the ATP-dependent AMP-binding enzyme family.</text>
</comment>
<dbReference type="InterPro" id="IPR023213">
    <property type="entry name" value="CAT-like_dom_sf"/>
</dbReference>
<evidence type="ECO:0000313" key="8">
    <source>
        <dbReference type="Proteomes" id="UP000503088"/>
    </source>
</evidence>
<dbReference type="PROSITE" id="PS50075">
    <property type="entry name" value="CARRIER"/>
    <property type="match status" value="2"/>
</dbReference>
<dbReference type="SMART" id="SM00823">
    <property type="entry name" value="PKS_PP"/>
    <property type="match status" value="2"/>
</dbReference>
<proteinExistence type="inferred from homology"/>
<dbReference type="SUPFAM" id="SSF47336">
    <property type="entry name" value="ACP-like"/>
    <property type="match status" value="2"/>
</dbReference>
<dbReference type="GO" id="GO:0003824">
    <property type="term" value="F:catalytic activity"/>
    <property type="evidence" value="ECO:0007669"/>
    <property type="project" value="InterPro"/>
</dbReference>
<dbReference type="GO" id="GO:0043041">
    <property type="term" value="P:amino acid activation for nonribosomal peptide biosynthetic process"/>
    <property type="evidence" value="ECO:0007669"/>
    <property type="project" value="TreeGrafter"/>
</dbReference>
<dbReference type="InterPro" id="IPR000873">
    <property type="entry name" value="AMP-dep_synth/lig_dom"/>
</dbReference>
<dbReference type="PROSITE" id="PS00012">
    <property type="entry name" value="PHOSPHOPANTETHEINE"/>
    <property type="match status" value="1"/>
</dbReference>
<dbReference type="Gene3D" id="1.10.1200.10">
    <property type="entry name" value="ACP-like"/>
    <property type="match status" value="2"/>
</dbReference>
<protein>
    <submittedName>
        <fullName evidence="7">Amino acid adenylation domain-containing protein</fullName>
    </submittedName>
</protein>
<dbReference type="Gene3D" id="3.40.50.12780">
    <property type="entry name" value="N-terminal domain of ligase-like"/>
    <property type="match status" value="2"/>
</dbReference>
<dbReference type="GO" id="GO:0005737">
    <property type="term" value="C:cytoplasm"/>
    <property type="evidence" value="ECO:0007669"/>
    <property type="project" value="TreeGrafter"/>
</dbReference>
<dbReference type="FunFam" id="3.30.300.30:FF:000010">
    <property type="entry name" value="Enterobactin synthetase component F"/>
    <property type="match status" value="1"/>
</dbReference>
<dbReference type="PANTHER" id="PTHR45527">
    <property type="entry name" value="NONRIBOSOMAL PEPTIDE SYNTHETASE"/>
    <property type="match status" value="1"/>
</dbReference>
<dbReference type="FunFam" id="3.40.50.980:FF:000001">
    <property type="entry name" value="Non-ribosomal peptide synthetase"/>
    <property type="match status" value="2"/>
</dbReference>
<comment type="cofactor">
    <cofactor evidence="1">
        <name>pantetheine 4'-phosphate</name>
        <dbReference type="ChEBI" id="CHEBI:47942"/>
    </cofactor>
</comment>
<dbReference type="InterPro" id="IPR006162">
    <property type="entry name" value="Ppantetheine_attach_site"/>
</dbReference>
<dbReference type="GO" id="GO:0031177">
    <property type="term" value="F:phosphopantetheine binding"/>
    <property type="evidence" value="ECO:0007669"/>
    <property type="project" value="InterPro"/>
</dbReference>
<evidence type="ECO:0000256" key="1">
    <source>
        <dbReference type="ARBA" id="ARBA00001957"/>
    </source>
</evidence>
<dbReference type="InterPro" id="IPR042099">
    <property type="entry name" value="ANL_N_sf"/>
</dbReference>
<dbReference type="GO" id="GO:0044550">
    <property type="term" value="P:secondary metabolite biosynthetic process"/>
    <property type="evidence" value="ECO:0007669"/>
    <property type="project" value="TreeGrafter"/>
</dbReference>
<evidence type="ECO:0000313" key="7">
    <source>
        <dbReference type="EMBL" id="QKG85984.1"/>
    </source>
</evidence>
<dbReference type="InterPro" id="IPR025110">
    <property type="entry name" value="AMP-bd_C"/>
</dbReference>
<dbReference type="CDD" id="cd19531">
    <property type="entry name" value="LCL_NRPS-like"/>
    <property type="match status" value="1"/>
</dbReference>
<evidence type="ECO:0000259" key="6">
    <source>
        <dbReference type="PROSITE" id="PS50075"/>
    </source>
</evidence>
<dbReference type="Pfam" id="PF00668">
    <property type="entry name" value="Condensation"/>
    <property type="match status" value="1"/>
</dbReference>
<dbReference type="InterPro" id="IPR020845">
    <property type="entry name" value="AMP-binding_CS"/>
</dbReference>
<dbReference type="Pfam" id="PF00501">
    <property type="entry name" value="AMP-binding"/>
    <property type="match status" value="2"/>
</dbReference>
<evidence type="ECO:0000256" key="2">
    <source>
        <dbReference type="ARBA" id="ARBA00006432"/>
    </source>
</evidence>
<dbReference type="InterPro" id="IPR009081">
    <property type="entry name" value="PP-bd_ACP"/>
</dbReference>
<keyword evidence="3" id="KW-0596">Phosphopantetheine</keyword>
<dbReference type="Pfam" id="PF13193">
    <property type="entry name" value="AMP-binding_C"/>
    <property type="match status" value="2"/>
</dbReference>
<evidence type="ECO:0000256" key="5">
    <source>
        <dbReference type="ARBA" id="ARBA00023194"/>
    </source>
</evidence>
<dbReference type="InterPro" id="IPR036736">
    <property type="entry name" value="ACP-like_sf"/>
</dbReference>
<dbReference type="PROSITE" id="PS00455">
    <property type="entry name" value="AMP_BINDING"/>
    <property type="match status" value="2"/>
</dbReference>
<evidence type="ECO:0000256" key="4">
    <source>
        <dbReference type="ARBA" id="ARBA00022553"/>
    </source>
</evidence>
<dbReference type="PANTHER" id="PTHR45527:SF1">
    <property type="entry name" value="FATTY ACID SYNTHASE"/>
    <property type="match status" value="1"/>
</dbReference>
<organism evidence="7 8">
    <name type="scientific">Kroppenstedtia pulmonis</name>
    <dbReference type="NCBI Taxonomy" id="1380685"/>
    <lineage>
        <taxon>Bacteria</taxon>
        <taxon>Bacillati</taxon>
        <taxon>Bacillota</taxon>
        <taxon>Bacilli</taxon>
        <taxon>Bacillales</taxon>
        <taxon>Thermoactinomycetaceae</taxon>
        <taxon>Kroppenstedtia</taxon>
    </lineage>
</organism>
<dbReference type="NCBIfam" id="TIGR01733">
    <property type="entry name" value="AA-adenyl-dom"/>
    <property type="match status" value="2"/>
</dbReference>
<dbReference type="Gene3D" id="3.30.300.30">
    <property type="match status" value="2"/>
</dbReference>
<dbReference type="Pfam" id="PF00550">
    <property type="entry name" value="PP-binding"/>
    <property type="match status" value="2"/>
</dbReference>
<dbReference type="NCBIfam" id="NF003417">
    <property type="entry name" value="PRK04813.1"/>
    <property type="match status" value="2"/>
</dbReference>
<keyword evidence="8" id="KW-1185">Reference proteome</keyword>